<accession>A0A6A6TZM7</accession>
<dbReference type="InterPro" id="IPR050309">
    <property type="entry name" value="Type-B_Carboxylest/Lipase"/>
</dbReference>
<dbReference type="Proteomes" id="UP000799302">
    <property type="component" value="Unassembled WGS sequence"/>
</dbReference>
<dbReference type="OrthoDB" id="408631at2759"/>
<dbReference type="PANTHER" id="PTHR11559">
    <property type="entry name" value="CARBOXYLESTERASE"/>
    <property type="match status" value="1"/>
</dbReference>
<reference evidence="5" key="1">
    <citation type="journal article" date="2020" name="Stud. Mycol.">
        <title>101 Dothideomycetes genomes: a test case for predicting lifestyles and emergence of pathogens.</title>
        <authorList>
            <person name="Haridas S."/>
            <person name="Albert R."/>
            <person name="Binder M."/>
            <person name="Bloem J."/>
            <person name="Labutti K."/>
            <person name="Salamov A."/>
            <person name="Andreopoulos B."/>
            <person name="Baker S."/>
            <person name="Barry K."/>
            <person name="Bills G."/>
            <person name="Bluhm B."/>
            <person name="Cannon C."/>
            <person name="Castanera R."/>
            <person name="Culley D."/>
            <person name="Daum C."/>
            <person name="Ezra D."/>
            <person name="Gonzalez J."/>
            <person name="Henrissat B."/>
            <person name="Kuo A."/>
            <person name="Liang C."/>
            <person name="Lipzen A."/>
            <person name="Lutzoni F."/>
            <person name="Magnuson J."/>
            <person name="Mondo S."/>
            <person name="Nolan M."/>
            <person name="Ohm R."/>
            <person name="Pangilinan J."/>
            <person name="Park H.-J."/>
            <person name="Ramirez L."/>
            <person name="Alfaro M."/>
            <person name="Sun H."/>
            <person name="Tritt A."/>
            <person name="Yoshinaga Y."/>
            <person name="Zwiers L.-H."/>
            <person name="Turgeon B."/>
            <person name="Goodwin S."/>
            <person name="Spatafora J."/>
            <person name="Crous P."/>
            <person name="Grigoriev I."/>
        </authorList>
    </citation>
    <scope>NUCLEOTIDE SEQUENCE</scope>
    <source>
        <strain evidence="5">CBS 115976</strain>
    </source>
</reference>
<keyword evidence="2 3" id="KW-0378">Hydrolase</keyword>
<dbReference type="InterPro" id="IPR002018">
    <property type="entry name" value="CarbesteraseB"/>
</dbReference>
<dbReference type="SUPFAM" id="SSF53474">
    <property type="entry name" value="alpha/beta-Hydrolases"/>
    <property type="match status" value="1"/>
</dbReference>
<dbReference type="Gene3D" id="3.40.50.1820">
    <property type="entry name" value="alpha/beta hydrolase"/>
    <property type="match status" value="1"/>
</dbReference>
<dbReference type="InterPro" id="IPR019826">
    <property type="entry name" value="Carboxylesterase_B_AS"/>
</dbReference>
<feature type="chain" id="PRO_5025707758" description="Carboxylic ester hydrolase" evidence="3">
    <location>
        <begin position="18"/>
        <end position="580"/>
    </location>
</feature>
<dbReference type="PROSITE" id="PS00941">
    <property type="entry name" value="CARBOXYLESTERASE_B_2"/>
    <property type="match status" value="1"/>
</dbReference>
<organism evidence="5 6">
    <name type="scientific">Microthyrium microscopicum</name>
    <dbReference type="NCBI Taxonomy" id="703497"/>
    <lineage>
        <taxon>Eukaryota</taxon>
        <taxon>Fungi</taxon>
        <taxon>Dikarya</taxon>
        <taxon>Ascomycota</taxon>
        <taxon>Pezizomycotina</taxon>
        <taxon>Dothideomycetes</taxon>
        <taxon>Dothideomycetes incertae sedis</taxon>
        <taxon>Microthyriales</taxon>
        <taxon>Microthyriaceae</taxon>
        <taxon>Microthyrium</taxon>
    </lineage>
</organism>
<dbReference type="GO" id="GO:0016787">
    <property type="term" value="F:hydrolase activity"/>
    <property type="evidence" value="ECO:0007669"/>
    <property type="project" value="UniProtKB-KW"/>
</dbReference>
<keyword evidence="6" id="KW-1185">Reference proteome</keyword>
<evidence type="ECO:0000256" key="1">
    <source>
        <dbReference type="ARBA" id="ARBA00005964"/>
    </source>
</evidence>
<dbReference type="EC" id="3.1.1.-" evidence="3"/>
<sequence>MHLTTLSLAALLGSVTASPVDSRATASSADGQDNPVVKLPYGSYQSTYDKGSDAYIFKNVRFAAPPVGKLRFAKPAPPEKAEGIQNLKTSGIACPSIFPSKLLKGVLGAIPSAKGNLITPLAENMMADQEDCLFLDVIVPAKAFKEGAPKLPVLNWLYGGAYILGSKEFLFDGRPLVAASEGNLVYVSANYRLGALGWLAGTTLEKDSSGTPNAGLYDQRAVLEWIRDYIPLFGGNPQDVSVIGESAGAGSIMHQLTAFGGKQDPLFRKAIIQSAAFGTYTWDRTGHNTDVFKQLEAAADCSGKGLECLRSKDFATIHKAQSKVVDDAPGGTFGFGPSPDGAWVRQLPQLELLTGNYWKNMTAIISSHTTTEAEMFVTRGEAKESDFVALMTREYGKSDAIEKAVYQLMPLSKYKNQRDRIVQYVQLSTFACNSRYTAQAYKDITYNVQYTGNHGSDMAADFYSPTSITKSFLGTASDSKYQKYIISLVRAGDPNKFKDPQAPGWPKSTIGPKVANTMSVGSTLALIDDSLTAAADCDLWPNVYSAATNTGGFAPPGGVFESNIGEKIPSAKASVHYSTS</sequence>
<evidence type="ECO:0000313" key="5">
    <source>
        <dbReference type="EMBL" id="KAF2665150.1"/>
    </source>
</evidence>
<gene>
    <name evidence="5" type="ORF">BT63DRAFT_86111</name>
</gene>
<name>A0A6A6TZM7_9PEZI</name>
<dbReference type="PROSITE" id="PS00122">
    <property type="entry name" value="CARBOXYLESTERASE_B_1"/>
    <property type="match status" value="1"/>
</dbReference>
<dbReference type="InterPro" id="IPR019819">
    <property type="entry name" value="Carboxylesterase_B_CS"/>
</dbReference>
<feature type="domain" description="Carboxylesterase type B" evidence="4">
    <location>
        <begin position="35"/>
        <end position="524"/>
    </location>
</feature>
<dbReference type="InterPro" id="IPR029058">
    <property type="entry name" value="AB_hydrolase_fold"/>
</dbReference>
<comment type="similarity">
    <text evidence="1 3">Belongs to the type-B carboxylesterase/lipase family.</text>
</comment>
<keyword evidence="3" id="KW-0732">Signal</keyword>
<evidence type="ECO:0000259" key="4">
    <source>
        <dbReference type="Pfam" id="PF00135"/>
    </source>
</evidence>
<feature type="signal peptide" evidence="3">
    <location>
        <begin position="1"/>
        <end position="17"/>
    </location>
</feature>
<evidence type="ECO:0000256" key="2">
    <source>
        <dbReference type="ARBA" id="ARBA00022801"/>
    </source>
</evidence>
<dbReference type="AlphaFoldDB" id="A0A6A6TZM7"/>
<proteinExistence type="inferred from homology"/>
<dbReference type="Pfam" id="PF00135">
    <property type="entry name" value="COesterase"/>
    <property type="match status" value="1"/>
</dbReference>
<evidence type="ECO:0000256" key="3">
    <source>
        <dbReference type="RuleBase" id="RU361235"/>
    </source>
</evidence>
<protein>
    <recommendedName>
        <fullName evidence="3">Carboxylic ester hydrolase</fullName>
        <ecNumber evidence="3">3.1.1.-</ecNumber>
    </recommendedName>
</protein>
<evidence type="ECO:0000313" key="6">
    <source>
        <dbReference type="Proteomes" id="UP000799302"/>
    </source>
</evidence>
<dbReference type="EMBL" id="MU004241">
    <property type="protein sequence ID" value="KAF2665150.1"/>
    <property type="molecule type" value="Genomic_DNA"/>
</dbReference>